<accession>A0A2S6HDG3</accession>
<proteinExistence type="predicted"/>
<feature type="transmembrane region" description="Helical" evidence="1">
    <location>
        <begin position="279"/>
        <end position="298"/>
    </location>
</feature>
<feature type="transmembrane region" description="Helical" evidence="1">
    <location>
        <begin position="225"/>
        <end position="244"/>
    </location>
</feature>
<dbReference type="OrthoDB" id="1661999at2"/>
<evidence type="ECO:0000313" key="2">
    <source>
        <dbReference type="EMBL" id="PPK75534.1"/>
    </source>
</evidence>
<keyword evidence="1" id="KW-0472">Membrane</keyword>
<feature type="transmembrane region" description="Helical" evidence="1">
    <location>
        <begin position="184"/>
        <end position="204"/>
    </location>
</feature>
<feature type="transmembrane region" description="Helical" evidence="1">
    <location>
        <begin position="408"/>
        <end position="426"/>
    </location>
</feature>
<gene>
    <name evidence="2" type="ORF">BXY41_12068</name>
</gene>
<dbReference type="Proteomes" id="UP000237749">
    <property type="component" value="Unassembled WGS sequence"/>
</dbReference>
<feature type="transmembrane region" description="Helical" evidence="1">
    <location>
        <begin position="27"/>
        <end position="46"/>
    </location>
</feature>
<comment type="caution">
    <text evidence="2">The sequence shown here is derived from an EMBL/GenBank/DDBJ whole genome shotgun (WGS) entry which is preliminary data.</text>
</comment>
<name>A0A2S6HDG3_9FIRM</name>
<feature type="transmembrane region" description="Helical" evidence="1">
    <location>
        <begin position="351"/>
        <end position="372"/>
    </location>
</feature>
<dbReference type="AlphaFoldDB" id="A0A2S6HDG3"/>
<feature type="transmembrane region" description="Helical" evidence="1">
    <location>
        <begin position="250"/>
        <end position="267"/>
    </location>
</feature>
<feature type="transmembrane region" description="Helical" evidence="1">
    <location>
        <begin position="67"/>
        <end position="90"/>
    </location>
</feature>
<keyword evidence="1" id="KW-0812">Transmembrane</keyword>
<feature type="transmembrane region" description="Helical" evidence="1">
    <location>
        <begin position="145"/>
        <end position="164"/>
    </location>
</feature>
<dbReference type="EMBL" id="PTJA01000020">
    <property type="protein sequence ID" value="PPK75534.1"/>
    <property type="molecule type" value="Genomic_DNA"/>
</dbReference>
<dbReference type="RefSeq" id="WP_104439718.1">
    <property type="nucleotide sequence ID" value="NZ_PTJA01000020.1"/>
</dbReference>
<evidence type="ECO:0000256" key="1">
    <source>
        <dbReference type="SAM" id="Phobius"/>
    </source>
</evidence>
<evidence type="ECO:0008006" key="4">
    <source>
        <dbReference type="Google" id="ProtNLM"/>
    </source>
</evidence>
<keyword evidence="3" id="KW-1185">Reference proteome</keyword>
<keyword evidence="1" id="KW-1133">Transmembrane helix</keyword>
<feature type="transmembrane region" description="Helical" evidence="1">
    <location>
        <begin position="318"/>
        <end position="339"/>
    </location>
</feature>
<reference evidence="2 3" key="1">
    <citation type="submission" date="2018-02" db="EMBL/GenBank/DDBJ databases">
        <title>Genomic Encyclopedia of Archaeal and Bacterial Type Strains, Phase II (KMG-II): from individual species to whole genera.</title>
        <authorList>
            <person name="Goeker M."/>
        </authorList>
    </citation>
    <scope>NUCLEOTIDE SEQUENCE [LARGE SCALE GENOMIC DNA]</scope>
    <source>
        <strain evidence="2 3">DSM 3808</strain>
    </source>
</reference>
<protein>
    <recommendedName>
        <fullName evidence="4">Citrate transporter</fullName>
    </recommendedName>
</protein>
<evidence type="ECO:0000313" key="3">
    <source>
        <dbReference type="Proteomes" id="UP000237749"/>
    </source>
</evidence>
<feature type="transmembrane region" description="Helical" evidence="1">
    <location>
        <begin position="102"/>
        <end position="133"/>
    </location>
</feature>
<organism evidence="2 3">
    <name type="scientific">Lacrimispora xylanisolvens</name>
    <dbReference type="NCBI Taxonomy" id="384636"/>
    <lineage>
        <taxon>Bacteria</taxon>
        <taxon>Bacillati</taxon>
        <taxon>Bacillota</taxon>
        <taxon>Clostridia</taxon>
        <taxon>Lachnospirales</taxon>
        <taxon>Lachnospiraceae</taxon>
        <taxon>Lacrimispora</taxon>
    </lineage>
</organism>
<sequence length="428" mass="46371">MSLYVIVAGILLLVSFAGLIGYCMKGGNLLVGFVFMALIWCLVGRVPYRTVIDTVFQSSVESYGPTIAIIVFGSWFGRVIVDTGIAGFIIKKTVEMAGDKPLVTTILVSLVCTLIFTSAFGVGSVMAIGMIVLPILFSLGVEKRVAVGAYMMSVAGGMYLNLGYVNQLLALFPNMTYDNSYLRFAVIATIIHVIVMLIFIIYHFRKSGQGKARAWAVVNSGSAQQIPAVAAIVPFLPILMVAIFKWKPVPAFLIGIFFGLLLTRNMTSYKLAIEKVQKTLYDGIADVGLLIGMLYGVNIFSTAAKQVAPILSELLGGVIPQSAIIILIVFIICAPLGLFRGPLMVFGSGAATLAILQATGFFPESFLFILFLVPPVAIVANSCPTQSWSMWGISYAKLEPKTYIRTNFPWSWLIFAANLLAGYMIIAR</sequence>